<evidence type="ECO:0000256" key="2">
    <source>
        <dbReference type="ARBA" id="ARBA00009194"/>
    </source>
</evidence>
<feature type="region of interest" description="Disordered" evidence="4">
    <location>
        <begin position="202"/>
        <end position="231"/>
    </location>
</feature>
<accession>A0A421AVV1</accession>
<dbReference type="InterPro" id="IPR029046">
    <property type="entry name" value="LolA/LolB/LppX"/>
</dbReference>
<keyword evidence="6" id="KW-1185">Reference proteome</keyword>
<dbReference type="SUPFAM" id="SSF89392">
    <property type="entry name" value="Prokaryotic lipoproteins and lipoprotein localization factors"/>
    <property type="match status" value="1"/>
</dbReference>
<dbReference type="EMBL" id="RCDD01000008">
    <property type="protein sequence ID" value="RLK54209.1"/>
    <property type="molecule type" value="Genomic_DNA"/>
</dbReference>
<organism evidence="5 6">
    <name type="scientific">Actinokineospora cianjurensis</name>
    <dbReference type="NCBI Taxonomy" id="585224"/>
    <lineage>
        <taxon>Bacteria</taxon>
        <taxon>Bacillati</taxon>
        <taxon>Actinomycetota</taxon>
        <taxon>Actinomycetes</taxon>
        <taxon>Pseudonocardiales</taxon>
        <taxon>Pseudonocardiaceae</taxon>
        <taxon>Actinokineospora</taxon>
    </lineage>
</organism>
<dbReference type="GO" id="GO:0030313">
    <property type="term" value="C:cell envelope"/>
    <property type="evidence" value="ECO:0007669"/>
    <property type="project" value="UniProtKB-SubCell"/>
</dbReference>
<name>A0A421AVV1_9PSEU</name>
<dbReference type="PROSITE" id="PS51257">
    <property type="entry name" value="PROKAR_LIPOPROTEIN"/>
    <property type="match status" value="1"/>
</dbReference>
<proteinExistence type="inferred from homology"/>
<dbReference type="OrthoDB" id="3427828at2"/>
<comment type="subcellular location">
    <subcellularLocation>
        <location evidence="1">Cell envelope</location>
    </subcellularLocation>
</comment>
<protein>
    <submittedName>
        <fullName evidence="5">Uncharacterized protein DUF1396</fullName>
    </submittedName>
</protein>
<sequence length="231" mass="24271">MRGAVAVVCLLLALSGCSKDFVAEFGDAKALGSALEVAASREKTVRITIPSRPGFESMVSSGAARLEQPEAAVQVEVGNGQETWKVLALGDHTYLSRPPSKQWREISPRSTNKSDQAIAAVTGGFGSLDPRVLAADLGAGKLIESAQDGDATRYRVQVNPTGSGFGVSETVLSMLPDRAFPVDVWVGAGGRLVRFDAHIDDRSGKSSRASYSDWGQAVDVAAPTPAEIETP</sequence>
<evidence type="ECO:0000313" key="6">
    <source>
        <dbReference type="Proteomes" id="UP000282454"/>
    </source>
</evidence>
<keyword evidence="3" id="KW-0472">Membrane</keyword>
<dbReference type="InterPro" id="IPR009830">
    <property type="entry name" value="LppX/LprAFG"/>
</dbReference>
<evidence type="ECO:0000313" key="5">
    <source>
        <dbReference type="EMBL" id="RLK54209.1"/>
    </source>
</evidence>
<comment type="caution">
    <text evidence="5">The sequence shown here is derived from an EMBL/GenBank/DDBJ whole genome shotgun (WGS) entry which is preliminary data.</text>
</comment>
<gene>
    <name evidence="5" type="ORF">CLV68_6214</name>
</gene>
<keyword evidence="3" id="KW-1003">Cell membrane</keyword>
<reference evidence="5 6" key="1">
    <citation type="submission" date="2018-10" db="EMBL/GenBank/DDBJ databases">
        <title>Genomic Encyclopedia of Archaeal and Bacterial Type Strains, Phase II (KMG-II): from individual species to whole genera.</title>
        <authorList>
            <person name="Goeker M."/>
        </authorList>
    </citation>
    <scope>NUCLEOTIDE SEQUENCE [LARGE SCALE GENOMIC DNA]</scope>
    <source>
        <strain evidence="5 6">DSM 45657</strain>
    </source>
</reference>
<comment type="similarity">
    <text evidence="2">Belongs to the LppX/LprAFG lipoprotein family.</text>
</comment>
<dbReference type="AlphaFoldDB" id="A0A421AVV1"/>
<dbReference type="Gene3D" id="2.50.20.20">
    <property type="match status" value="1"/>
</dbReference>
<dbReference type="Pfam" id="PF07161">
    <property type="entry name" value="LppX_LprAFG"/>
    <property type="match status" value="1"/>
</dbReference>
<evidence type="ECO:0000256" key="3">
    <source>
        <dbReference type="ARBA" id="ARBA00022475"/>
    </source>
</evidence>
<evidence type="ECO:0000256" key="4">
    <source>
        <dbReference type="SAM" id="MobiDB-lite"/>
    </source>
</evidence>
<evidence type="ECO:0000256" key="1">
    <source>
        <dbReference type="ARBA" id="ARBA00004196"/>
    </source>
</evidence>
<dbReference type="Proteomes" id="UP000282454">
    <property type="component" value="Unassembled WGS sequence"/>
</dbReference>
<dbReference type="RefSeq" id="WP_121394487.1">
    <property type="nucleotide sequence ID" value="NZ_RCDD01000008.1"/>
</dbReference>